<evidence type="ECO:0000256" key="11">
    <source>
        <dbReference type="RuleBase" id="RU000488"/>
    </source>
</evidence>
<protein>
    <submittedName>
        <fullName evidence="12">Uncharacterized protein</fullName>
    </submittedName>
</protein>
<evidence type="ECO:0000256" key="2">
    <source>
        <dbReference type="ARBA" id="ARBA00006375"/>
    </source>
</evidence>
<name>A0A024USC7_9STRA</name>
<comment type="similarity">
    <text evidence="2 11">Belongs to the mitochondrial carrier (TC 2.A.29) family.</text>
</comment>
<keyword evidence="5" id="KW-0677">Repeat</keyword>
<dbReference type="GeneID" id="20078374"/>
<evidence type="ECO:0000256" key="4">
    <source>
        <dbReference type="ARBA" id="ARBA00022692"/>
    </source>
</evidence>
<gene>
    <name evidence="12" type="ORF">H310_01324</name>
</gene>
<keyword evidence="6" id="KW-0999">Mitochondrion inner membrane</keyword>
<dbReference type="RefSeq" id="XP_008862622.1">
    <property type="nucleotide sequence ID" value="XM_008864400.1"/>
</dbReference>
<dbReference type="EMBL" id="KI913953">
    <property type="protein sequence ID" value="ETW08817.1"/>
    <property type="molecule type" value="Genomic_DNA"/>
</dbReference>
<organism evidence="12">
    <name type="scientific">Aphanomyces invadans</name>
    <dbReference type="NCBI Taxonomy" id="157072"/>
    <lineage>
        <taxon>Eukaryota</taxon>
        <taxon>Sar</taxon>
        <taxon>Stramenopiles</taxon>
        <taxon>Oomycota</taxon>
        <taxon>Saprolegniomycetes</taxon>
        <taxon>Saprolegniales</taxon>
        <taxon>Verrucalvaceae</taxon>
        <taxon>Aphanomyces</taxon>
    </lineage>
</organism>
<dbReference type="OrthoDB" id="6703404at2759"/>
<evidence type="ECO:0000256" key="10">
    <source>
        <dbReference type="PROSITE-ProRule" id="PRU00282"/>
    </source>
</evidence>
<reference evidence="12" key="1">
    <citation type="submission" date="2013-12" db="EMBL/GenBank/DDBJ databases">
        <title>The Genome Sequence of Aphanomyces invadans NJM9701.</title>
        <authorList>
            <consortium name="The Broad Institute Genomics Platform"/>
            <person name="Russ C."/>
            <person name="Tyler B."/>
            <person name="van West P."/>
            <person name="Dieguez-Uribeondo J."/>
            <person name="Young S.K."/>
            <person name="Zeng Q."/>
            <person name="Gargeya S."/>
            <person name="Fitzgerald M."/>
            <person name="Abouelleil A."/>
            <person name="Alvarado L."/>
            <person name="Chapman S.B."/>
            <person name="Gainer-Dewar J."/>
            <person name="Goldberg J."/>
            <person name="Griggs A."/>
            <person name="Gujja S."/>
            <person name="Hansen M."/>
            <person name="Howarth C."/>
            <person name="Imamovic A."/>
            <person name="Ireland A."/>
            <person name="Larimer J."/>
            <person name="McCowan C."/>
            <person name="Murphy C."/>
            <person name="Pearson M."/>
            <person name="Poon T.W."/>
            <person name="Priest M."/>
            <person name="Roberts A."/>
            <person name="Saif S."/>
            <person name="Shea T."/>
            <person name="Sykes S."/>
            <person name="Wortman J."/>
            <person name="Nusbaum C."/>
            <person name="Birren B."/>
        </authorList>
    </citation>
    <scope>NUCLEOTIDE SEQUENCE [LARGE SCALE GENOMIC DNA]</scope>
    <source>
        <strain evidence="12">NJM9701</strain>
    </source>
</reference>
<dbReference type="InterPro" id="IPR018108">
    <property type="entry name" value="MCP_transmembrane"/>
</dbReference>
<feature type="repeat" description="Solcar" evidence="10">
    <location>
        <begin position="1"/>
        <end position="87"/>
    </location>
</feature>
<evidence type="ECO:0000256" key="5">
    <source>
        <dbReference type="ARBA" id="ARBA00022737"/>
    </source>
</evidence>
<dbReference type="InterPro" id="IPR023395">
    <property type="entry name" value="MCP_dom_sf"/>
</dbReference>
<dbReference type="InterPro" id="IPR051508">
    <property type="entry name" value="Mito_Carrier_Antiporter"/>
</dbReference>
<evidence type="ECO:0000256" key="8">
    <source>
        <dbReference type="ARBA" id="ARBA00023128"/>
    </source>
</evidence>
<dbReference type="Pfam" id="PF00153">
    <property type="entry name" value="Mito_carr"/>
    <property type="match status" value="2"/>
</dbReference>
<keyword evidence="8" id="KW-0496">Mitochondrion</keyword>
<evidence type="ECO:0000256" key="7">
    <source>
        <dbReference type="ARBA" id="ARBA00022989"/>
    </source>
</evidence>
<evidence type="ECO:0000256" key="9">
    <source>
        <dbReference type="ARBA" id="ARBA00023136"/>
    </source>
</evidence>
<dbReference type="AlphaFoldDB" id="A0A024USC7"/>
<dbReference type="PANTHER" id="PTHR45928:SF1">
    <property type="entry name" value="RE38146P"/>
    <property type="match status" value="1"/>
</dbReference>
<sequence length="193" mass="21296">MSGMIAAVFGSPFFLVKARLQGQSVCNSHAKFQLHSTFHYSSMMEGFRQIWRTEGLAGLWRGTHSQMARLAIGTAAQLSTYTSSKLVVQTWLQSPDGVWVHMGAAAVSGVAVTTCMHPFDAVATRLSSQPVVAGQGQLYNGVIDCIRKTWMMEGLRGLFKGWTAHHLRVGPHTMFTFLLWELMQRLATEYAGA</sequence>
<keyword evidence="7" id="KW-1133">Transmembrane helix</keyword>
<accession>A0A024USC7</accession>
<feature type="repeat" description="Solcar" evidence="10">
    <location>
        <begin position="96"/>
        <end position="186"/>
    </location>
</feature>
<keyword evidence="4 10" id="KW-0812">Transmembrane</keyword>
<evidence type="ECO:0000313" key="12">
    <source>
        <dbReference type="EMBL" id="ETW08817.1"/>
    </source>
</evidence>
<keyword evidence="9 10" id="KW-0472">Membrane</keyword>
<keyword evidence="3 11" id="KW-0813">Transport</keyword>
<evidence type="ECO:0000256" key="3">
    <source>
        <dbReference type="ARBA" id="ARBA00022448"/>
    </source>
</evidence>
<dbReference type="VEuPathDB" id="FungiDB:H310_01324"/>
<comment type="subcellular location">
    <subcellularLocation>
        <location evidence="1">Mitochondrion inner membrane</location>
        <topology evidence="1">Multi-pass membrane protein</topology>
    </subcellularLocation>
</comment>
<dbReference type="SUPFAM" id="SSF103506">
    <property type="entry name" value="Mitochondrial carrier"/>
    <property type="match status" value="1"/>
</dbReference>
<evidence type="ECO:0000256" key="6">
    <source>
        <dbReference type="ARBA" id="ARBA00022792"/>
    </source>
</evidence>
<dbReference type="eggNOG" id="KOG0755">
    <property type="taxonomic scope" value="Eukaryota"/>
</dbReference>
<dbReference type="PROSITE" id="PS50920">
    <property type="entry name" value="SOLCAR"/>
    <property type="match status" value="2"/>
</dbReference>
<dbReference type="GO" id="GO:0005743">
    <property type="term" value="C:mitochondrial inner membrane"/>
    <property type="evidence" value="ECO:0007669"/>
    <property type="project" value="UniProtKB-SubCell"/>
</dbReference>
<proteinExistence type="inferred from homology"/>
<dbReference type="Gene3D" id="1.50.40.10">
    <property type="entry name" value="Mitochondrial carrier domain"/>
    <property type="match status" value="1"/>
</dbReference>
<evidence type="ECO:0000256" key="1">
    <source>
        <dbReference type="ARBA" id="ARBA00004448"/>
    </source>
</evidence>
<dbReference type="PANTHER" id="PTHR45928">
    <property type="entry name" value="RE38146P"/>
    <property type="match status" value="1"/>
</dbReference>